<dbReference type="RefSeq" id="WP_008871476.1">
    <property type="nucleotide sequence ID" value="NZ_ACJN02000003.1"/>
</dbReference>
<accession>D6STW1</accession>
<dbReference type="OrthoDB" id="370480at2"/>
<feature type="domain" description="PilZ" evidence="1">
    <location>
        <begin position="7"/>
        <end position="96"/>
    </location>
</feature>
<protein>
    <submittedName>
        <fullName evidence="2">Type IV pilus assembly PilZ</fullName>
    </submittedName>
</protein>
<dbReference type="Proteomes" id="UP000005496">
    <property type="component" value="Unassembled WGS sequence"/>
</dbReference>
<dbReference type="Pfam" id="PF07238">
    <property type="entry name" value="PilZ"/>
    <property type="match status" value="1"/>
</dbReference>
<dbReference type="AlphaFoldDB" id="D6STW1"/>
<dbReference type="SUPFAM" id="SSF141371">
    <property type="entry name" value="PilZ domain-like"/>
    <property type="match status" value="1"/>
</dbReference>
<evidence type="ECO:0000259" key="1">
    <source>
        <dbReference type="Pfam" id="PF07238"/>
    </source>
</evidence>
<dbReference type="EMBL" id="ACJN02000003">
    <property type="protein sequence ID" value="EFI34127.1"/>
    <property type="molecule type" value="Genomic_DNA"/>
</dbReference>
<dbReference type="InterPro" id="IPR009875">
    <property type="entry name" value="PilZ_domain"/>
</dbReference>
<gene>
    <name evidence="2" type="ORF">Dthio_PD1469</name>
</gene>
<keyword evidence="3" id="KW-1185">Reference proteome</keyword>
<organism evidence="2 3">
    <name type="scientific">Desulfonatronospira thiodismutans ASO3-1</name>
    <dbReference type="NCBI Taxonomy" id="555779"/>
    <lineage>
        <taxon>Bacteria</taxon>
        <taxon>Pseudomonadati</taxon>
        <taxon>Thermodesulfobacteriota</taxon>
        <taxon>Desulfovibrionia</taxon>
        <taxon>Desulfovibrionales</taxon>
        <taxon>Desulfonatronovibrionaceae</taxon>
        <taxon>Desulfonatronospira</taxon>
    </lineage>
</organism>
<proteinExistence type="predicted"/>
<sequence length="133" mass="15035">MPDQDMRKRSRVELQLSVSIQQNDVHGLLKTSNLSLKGLLADYHPDFTVNEPCELVIHLSSGLEIGITGIVVYSSPERGTAVDFVQMDEESFYHLLNVVRLYSTDPDQVERELLTPAFDSSTLEQLKNSYRGH</sequence>
<dbReference type="GO" id="GO:0035438">
    <property type="term" value="F:cyclic-di-GMP binding"/>
    <property type="evidence" value="ECO:0007669"/>
    <property type="project" value="InterPro"/>
</dbReference>
<name>D6STW1_9BACT</name>
<dbReference type="eggNOG" id="ENOG5033ECA">
    <property type="taxonomic scope" value="Bacteria"/>
</dbReference>
<evidence type="ECO:0000313" key="2">
    <source>
        <dbReference type="EMBL" id="EFI34127.1"/>
    </source>
</evidence>
<dbReference type="Gene3D" id="2.40.10.220">
    <property type="entry name" value="predicted glycosyltransferase like domains"/>
    <property type="match status" value="1"/>
</dbReference>
<comment type="caution">
    <text evidence="2">The sequence shown here is derived from an EMBL/GenBank/DDBJ whole genome shotgun (WGS) entry which is preliminary data.</text>
</comment>
<evidence type="ECO:0000313" key="3">
    <source>
        <dbReference type="Proteomes" id="UP000005496"/>
    </source>
</evidence>
<reference evidence="2" key="1">
    <citation type="submission" date="2010-05" db="EMBL/GenBank/DDBJ databases">
        <title>The draft genome of Desulfonatronospira thiodismutans ASO3-1.</title>
        <authorList>
            <consortium name="US DOE Joint Genome Institute (JGI-PGF)"/>
            <person name="Lucas S."/>
            <person name="Copeland A."/>
            <person name="Lapidus A."/>
            <person name="Cheng J.-F."/>
            <person name="Bruce D."/>
            <person name="Goodwin L."/>
            <person name="Pitluck S."/>
            <person name="Chertkov O."/>
            <person name="Brettin T."/>
            <person name="Detter J.C."/>
            <person name="Han C."/>
            <person name="Land M.L."/>
            <person name="Hauser L."/>
            <person name="Kyrpides N."/>
            <person name="Mikhailova N."/>
            <person name="Muyzer G."/>
            <person name="Woyke T."/>
        </authorList>
    </citation>
    <scope>NUCLEOTIDE SEQUENCE [LARGE SCALE GENOMIC DNA]</scope>
    <source>
        <strain evidence="2">ASO3-1</strain>
    </source>
</reference>